<keyword evidence="2 10" id="KW-0813">Transport</keyword>
<feature type="domain" description="Cation/H+ exchanger transmembrane" evidence="12">
    <location>
        <begin position="14"/>
        <end position="400"/>
    </location>
</feature>
<dbReference type="NCBIfam" id="TIGR00831">
    <property type="entry name" value="a_cpa1"/>
    <property type="match status" value="1"/>
</dbReference>
<comment type="subcellular location">
    <subcellularLocation>
        <location evidence="1 10">Cell membrane</location>
        <topology evidence="1 10">Multi-pass membrane protein</topology>
    </subcellularLocation>
</comment>
<dbReference type="PANTHER" id="PTHR10110">
    <property type="entry name" value="SODIUM/HYDROGEN EXCHANGER"/>
    <property type="match status" value="1"/>
</dbReference>
<dbReference type="EMBL" id="JBHSIV010000014">
    <property type="protein sequence ID" value="MFC5063570.1"/>
    <property type="molecule type" value="Genomic_DNA"/>
</dbReference>
<dbReference type="RefSeq" id="WP_378036916.1">
    <property type="nucleotide sequence ID" value="NZ_JBHSIV010000014.1"/>
</dbReference>
<organism evidence="13 14">
    <name type="scientific">Actinomycetospora atypica</name>
    <dbReference type="NCBI Taxonomy" id="1290095"/>
    <lineage>
        <taxon>Bacteria</taxon>
        <taxon>Bacillati</taxon>
        <taxon>Actinomycetota</taxon>
        <taxon>Actinomycetes</taxon>
        <taxon>Pseudonocardiales</taxon>
        <taxon>Pseudonocardiaceae</taxon>
        <taxon>Actinomycetospora</taxon>
    </lineage>
</organism>
<accession>A0ABV9YL22</accession>
<evidence type="ECO:0000259" key="12">
    <source>
        <dbReference type="Pfam" id="PF00999"/>
    </source>
</evidence>
<keyword evidence="14" id="KW-1185">Reference proteome</keyword>
<evidence type="ECO:0000256" key="7">
    <source>
        <dbReference type="ARBA" id="ARBA00023065"/>
    </source>
</evidence>
<dbReference type="InterPro" id="IPR006153">
    <property type="entry name" value="Cation/H_exchanger_TM"/>
</dbReference>
<feature type="transmembrane region" description="Helical" evidence="10">
    <location>
        <begin position="84"/>
        <end position="104"/>
    </location>
</feature>
<feature type="transmembrane region" description="Helical" evidence="10">
    <location>
        <begin position="152"/>
        <end position="173"/>
    </location>
</feature>
<proteinExistence type="inferred from homology"/>
<sequence>MIELVAGIVGLVVVTAAVRAFARWSGVPDPIALLVVGIGLSLVPAVPDFRIDPDLVLVVILPVLLYGAGFTASVPAFRTHLRPILLLSVGLTIASALAVGAVAATLVPGLGLAAACALGAVVAPPDAVAATSVARSIRLPRRVVALLEGESLFNDAAALTLLAVAVGAVEGGVPTFGGAVGQFLLVALGGLAVGAVAGLVLGWVRRRVMHPYTDVVVFLVAPFVAYLPAEELGASGLVAVVVTGLYLGHRSTTIMEPGSRVVTGAVGTAVSWLLEGLVFLLVGLQLRDVVVGISGMSAAVVAGATVAVVVTLLVVRFAWVLLSEQALPAVLRRRQASWTETTLTAWAGMRGAVSLAAVLTLPTVLADGRPFPQRDLIIFVTFVVILVTLLGQGLTLPGLARRLPGAGGEVVEEAQEEARARRLAADAALQQLEQLEQDEPGRREVVEQLRRRVQNRIDSADERLAEADAQHDQASAETAGRGGTVESVAAASEDDETADAGESTTGGGHEGPTRATYRRYGQAMLVAERSRLLALRNAGALGEEAFVRMQHELDLEQAALLVH</sequence>
<feature type="transmembrane region" description="Helical" evidence="10">
    <location>
        <begin position="110"/>
        <end position="131"/>
    </location>
</feature>
<keyword evidence="7 10" id="KW-0406">Ion transport</keyword>
<reference evidence="14" key="1">
    <citation type="journal article" date="2019" name="Int. J. Syst. Evol. Microbiol.">
        <title>The Global Catalogue of Microorganisms (GCM) 10K type strain sequencing project: providing services to taxonomists for standard genome sequencing and annotation.</title>
        <authorList>
            <consortium name="The Broad Institute Genomics Platform"/>
            <consortium name="The Broad Institute Genome Sequencing Center for Infectious Disease"/>
            <person name="Wu L."/>
            <person name="Ma J."/>
        </authorList>
    </citation>
    <scope>NUCLEOTIDE SEQUENCE [LARGE SCALE GENOMIC DNA]</scope>
    <source>
        <strain evidence="14">CGMCC 4.7093</strain>
    </source>
</reference>
<evidence type="ECO:0000313" key="14">
    <source>
        <dbReference type="Proteomes" id="UP001595947"/>
    </source>
</evidence>
<keyword evidence="3 10" id="KW-1003">Cell membrane</keyword>
<evidence type="ECO:0000256" key="11">
    <source>
        <dbReference type="SAM" id="MobiDB-lite"/>
    </source>
</evidence>
<evidence type="ECO:0000256" key="5">
    <source>
        <dbReference type="ARBA" id="ARBA00022989"/>
    </source>
</evidence>
<keyword evidence="8 10" id="KW-0472">Membrane</keyword>
<keyword evidence="9 10" id="KW-0739">Sodium transport</keyword>
<evidence type="ECO:0000256" key="6">
    <source>
        <dbReference type="ARBA" id="ARBA00023053"/>
    </source>
</evidence>
<feature type="transmembrane region" description="Helical" evidence="10">
    <location>
        <begin position="296"/>
        <end position="322"/>
    </location>
</feature>
<feature type="region of interest" description="Disordered" evidence="11">
    <location>
        <begin position="463"/>
        <end position="515"/>
    </location>
</feature>
<evidence type="ECO:0000256" key="3">
    <source>
        <dbReference type="ARBA" id="ARBA00022475"/>
    </source>
</evidence>
<dbReference type="InterPro" id="IPR018422">
    <property type="entry name" value="Cation/H_exchanger_CPA1"/>
</dbReference>
<evidence type="ECO:0000256" key="4">
    <source>
        <dbReference type="ARBA" id="ARBA00022692"/>
    </source>
</evidence>
<evidence type="ECO:0000313" key="13">
    <source>
        <dbReference type="EMBL" id="MFC5063570.1"/>
    </source>
</evidence>
<evidence type="ECO:0000256" key="2">
    <source>
        <dbReference type="ARBA" id="ARBA00022448"/>
    </source>
</evidence>
<evidence type="ECO:0000256" key="10">
    <source>
        <dbReference type="RuleBase" id="RU366002"/>
    </source>
</evidence>
<feature type="transmembrane region" description="Helical" evidence="10">
    <location>
        <begin position="211"/>
        <end position="227"/>
    </location>
</feature>
<gene>
    <name evidence="13" type="ORF">ACFPBZ_15215</name>
</gene>
<dbReference type="Pfam" id="PF00999">
    <property type="entry name" value="Na_H_Exchanger"/>
    <property type="match status" value="1"/>
</dbReference>
<evidence type="ECO:0000256" key="8">
    <source>
        <dbReference type="ARBA" id="ARBA00023136"/>
    </source>
</evidence>
<name>A0ABV9YL22_9PSEU</name>
<dbReference type="PANTHER" id="PTHR10110:SF86">
    <property type="entry name" value="SODIUM_HYDROGEN EXCHANGER 7"/>
    <property type="match status" value="1"/>
</dbReference>
<feature type="transmembrane region" description="Helical" evidence="10">
    <location>
        <begin position="55"/>
        <end position="77"/>
    </location>
</feature>
<comment type="similarity">
    <text evidence="10">Belongs to the monovalent cation:proton antiporter 1 (CPA1) transporter (TC 2.A.36) family.</text>
</comment>
<comment type="caution">
    <text evidence="10">Lacks conserved residue(s) required for the propagation of feature annotation.</text>
</comment>
<dbReference type="Gene3D" id="6.10.140.1330">
    <property type="match status" value="1"/>
</dbReference>
<keyword evidence="6 10" id="KW-0915">Sodium</keyword>
<evidence type="ECO:0000256" key="1">
    <source>
        <dbReference type="ARBA" id="ARBA00004651"/>
    </source>
</evidence>
<feature type="transmembrane region" description="Helical" evidence="10">
    <location>
        <begin position="261"/>
        <end position="284"/>
    </location>
</feature>
<comment type="function">
    <text evidence="10">Na(+)/H(+) antiporter that extrudes sodium in exchange for external protons.</text>
</comment>
<feature type="transmembrane region" description="Helical" evidence="10">
    <location>
        <begin position="179"/>
        <end position="204"/>
    </location>
</feature>
<keyword evidence="10" id="KW-0050">Antiport</keyword>
<protein>
    <submittedName>
        <fullName evidence="13">Na+/H+ antiporter</fullName>
    </submittedName>
</protein>
<feature type="transmembrane region" description="Helical" evidence="10">
    <location>
        <begin position="233"/>
        <end position="249"/>
    </location>
</feature>
<feature type="transmembrane region" description="Helical" evidence="10">
    <location>
        <begin position="376"/>
        <end position="396"/>
    </location>
</feature>
<dbReference type="InterPro" id="IPR004705">
    <property type="entry name" value="Cation/H_exchanger_CPA1_bac"/>
</dbReference>
<dbReference type="Proteomes" id="UP001595947">
    <property type="component" value="Unassembled WGS sequence"/>
</dbReference>
<comment type="caution">
    <text evidence="13">The sequence shown here is derived from an EMBL/GenBank/DDBJ whole genome shotgun (WGS) entry which is preliminary data.</text>
</comment>
<keyword evidence="5 10" id="KW-1133">Transmembrane helix</keyword>
<evidence type="ECO:0000256" key="9">
    <source>
        <dbReference type="ARBA" id="ARBA00023201"/>
    </source>
</evidence>
<keyword evidence="4 10" id="KW-0812">Transmembrane</keyword>